<protein>
    <recommendedName>
        <fullName evidence="6 7">Methionine aminopeptidase</fullName>
        <shortName evidence="6">MAP</shortName>
        <shortName evidence="6">MetAP</shortName>
        <ecNumber evidence="6 7">3.4.11.18</ecNumber>
    </recommendedName>
    <alternativeName>
        <fullName evidence="6">Peptidase M</fullName>
    </alternativeName>
</protein>
<dbReference type="GO" id="GO:0006508">
    <property type="term" value="P:proteolysis"/>
    <property type="evidence" value="ECO:0007669"/>
    <property type="project" value="UniProtKB-KW"/>
</dbReference>
<dbReference type="AlphaFoldDB" id="A0A0B8T648"/>
<dbReference type="PATRIC" id="fig|1229276.3.peg.2955"/>
<feature type="binding site" evidence="6">
    <location>
        <position position="168"/>
    </location>
    <ligand>
        <name>a divalent metal cation</name>
        <dbReference type="ChEBI" id="CHEBI:60240"/>
        <label>2</label>
        <note>catalytic</note>
    </ligand>
</feature>
<feature type="binding site" evidence="6">
    <location>
        <position position="233"/>
    </location>
    <ligand>
        <name>a divalent metal cation</name>
        <dbReference type="ChEBI" id="CHEBI:60240"/>
        <label>2</label>
        <note>catalytic</note>
    </ligand>
</feature>
<feature type="binding site" evidence="6">
    <location>
        <position position="76"/>
    </location>
    <ligand>
        <name>substrate</name>
    </ligand>
</feature>
<feature type="binding site" evidence="6">
    <location>
        <position position="105"/>
    </location>
    <ligand>
        <name>a divalent metal cation</name>
        <dbReference type="ChEBI" id="CHEBI:60240"/>
        <label>2</label>
        <note>catalytic</note>
    </ligand>
</feature>
<keyword evidence="10" id="KW-1185">Reference proteome</keyword>
<dbReference type="InterPro" id="IPR001714">
    <property type="entry name" value="Pept_M24_MAP"/>
</dbReference>
<evidence type="ECO:0000256" key="6">
    <source>
        <dbReference type="HAMAP-Rule" id="MF_01974"/>
    </source>
</evidence>
<evidence type="ECO:0000256" key="3">
    <source>
        <dbReference type="ARBA" id="ARBA00022670"/>
    </source>
</evidence>
<dbReference type="GO" id="GO:0004239">
    <property type="term" value="F:initiator methionyl aminopeptidase activity"/>
    <property type="evidence" value="ECO:0007669"/>
    <property type="project" value="UniProtKB-UniRule"/>
</dbReference>
<keyword evidence="4 6" id="KW-0479">Metal-binding</keyword>
<gene>
    <name evidence="6" type="primary">map</name>
    <name evidence="9" type="ORF">DI53_2860</name>
</gene>
<reference evidence="10" key="1">
    <citation type="submission" date="2014-04" db="EMBL/GenBank/DDBJ databases">
        <title>Whole-Genome optical mapping and complete genome sequence of Sphingobacterium deserti sp. nov., a new spaces isolated from desert in the west of China.</title>
        <authorList>
            <person name="Teng C."/>
            <person name="Zhou Z."/>
            <person name="Li X."/>
            <person name="Chen M."/>
            <person name="Lin M."/>
            <person name="Wang L."/>
            <person name="Su S."/>
            <person name="Zhang C."/>
            <person name="Zhang W."/>
        </authorList>
    </citation>
    <scope>NUCLEOTIDE SEQUENCE [LARGE SCALE GENOMIC DNA]</scope>
    <source>
        <strain evidence="10">ACCC05744</strain>
    </source>
</reference>
<dbReference type="STRING" id="1229276.DI53_2860"/>
<dbReference type="Gene3D" id="3.90.230.10">
    <property type="entry name" value="Creatinase/methionine aminopeptidase superfamily"/>
    <property type="match status" value="1"/>
</dbReference>
<evidence type="ECO:0000313" key="9">
    <source>
        <dbReference type="EMBL" id="KGE13329.1"/>
    </source>
</evidence>
<dbReference type="PRINTS" id="PR00599">
    <property type="entry name" value="MAPEPTIDASE"/>
</dbReference>
<comment type="catalytic activity">
    <reaction evidence="6 7">
        <text>Release of N-terminal amino acids, preferentially methionine, from peptides and arylamides.</text>
        <dbReference type="EC" id="3.4.11.18"/>
    </reaction>
</comment>
<dbReference type="GO" id="GO:0046872">
    <property type="term" value="F:metal ion binding"/>
    <property type="evidence" value="ECO:0007669"/>
    <property type="project" value="UniProtKB-UniRule"/>
</dbReference>
<dbReference type="GO" id="GO:0070006">
    <property type="term" value="F:metalloaminopeptidase activity"/>
    <property type="evidence" value="ECO:0007669"/>
    <property type="project" value="UniProtKB-UniRule"/>
</dbReference>
<dbReference type="EC" id="3.4.11.18" evidence="6 7"/>
<dbReference type="PANTHER" id="PTHR43330:SF13">
    <property type="entry name" value="METHIONINE AMINOPEPTIDASE 2"/>
    <property type="match status" value="1"/>
</dbReference>
<evidence type="ECO:0000256" key="4">
    <source>
        <dbReference type="ARBA" id="ARBA00022723"/>
    </source>
</evidence>
<sequence length="258" mass="28120">MIIESEQELSMLKQAGMIVAQTLHYMLEQVRPGMTTKELDDLGGAYLADKGAQSAPRLTYNFPGNTCISVNNVVAHGIPASDIIVQEGDLINIDVSAEWNGFWADNGASRVVGDDIHQHQKLVDCSIQTLQGIIKSVRSGMRINEVGAYMEKQAKAAGYQVIKNLGGHGLGKALHEEPTEILNYRDAADKRRFRKGSVVAIETFFNTRSTVAVEQADGFTMLGNKGGFAVQHEVTLVLSEKAPIVITPMLYLSSSKIE</sequence>
<reference evidence="9 10" key="2">
    <citation type="journal article" date="2015" name="PLoS ONE">
        <title>Whole-Genome Optical Mapping and Finished Genome Sequence of Sphingobacterium deserti sp. nov., a New Species Isolated from the Western Desert of China.</title>
        <authorList>
            <person name="Teng C."/>
            <person name="Zhou Z."/>
            <person name="Molnar I."/>
            <person name="Li X."/>
            <person name="Tang R."/>
            <person name="Chen M."/>
            <person name="Wang L."/>
            <person name="Su S."/>
            <person name="Zhang W."/>
            <person name="Lin M."/>
        </authorList>
    </citation>
    <scope>NUCLEOTIDE SEQUENCE [LARGE SCALE GENOMIC DNA]</scope>
    <source>
        <strain evidence="10">ACCC05744</strain>
    </source>
</reference>
<name>A0A0B8T648_9SPHI</name>
<evidence type="ECO:0000259" key="8">
    <source>
        <dbReference type="Pfam" id="PF00557"/>
    </source>
</evidence>
<dbReference type="OrthoDB" id="9802055at2"/>
<comment type="function">
    <text evidence="1 6">Removes the N-terminal methionine from nascent proteins. The N-terminal methionine is often cleaved when the second residue in the primary sequence is small and uncharged (Met-Ala-, Cys, Gly, Pro, Ser, Thr, or Val). Requires deformylation of the N(alpha)-formylated initiator methionine before it can be hydrolyzed.</text>
</comment>
<keyword evidence="5 6" id="KW-0378">Hydrolase</keyword>
<dbReference type="InterPro" id="IPR000994">
    <property type="entry name" value="Pept_M24"/>
</dbReference>
<dbReference type="Proteomes" id="UP000031802">
    <property type="component" value="Unassembled WGS sequence"/>
</dbReference>
<feature type="binding site" evidence="6">
    <location>
        <position position="202"/>
    </location>
    <ligand>
        <name>a divalent metal cation</name>
        <dbReference type="ChEBI" id="CHEBI:60240"/>
        <label>2</label>
        <note>catalytic</note>
    </ligand>
</feature>
<evidence type="ECO:0000256" key="7">
    <source>
        <dbReference type="RuleBase" id="RU003653"/>
    </source>
</evidence>
<dbReference type="SUPFAM" id="SSF55920">
    <property type="entry name" value="Creatinase/aminopeptidase"/>
    <property type="match status" value="1"/>
</dbReference>
<evidence type="ECO:0000256" key="1">
    <source>
        <dbReference type="ARBA" id="ARBA00002521"/>
    </source>
</evidence>
<evidence type="ECO:0000256" key="5">
    <source>
        <dbReference type="ARBA" id="ARBA00022801"/>
    </source>
</evidence>
<feature type="domain" description="Peptidase M24" evidence="8">
    <location>
        <begin position="12"/>
        <end position="237"/>
    </location>
</feature>
<dbReference type="RefSeq" id="WP_037500843.1">
    <property type="nucleotide sequence ID" value="NZ_JJMU01000053.1"/>
</dbReference>
<comment type="subunit">
    <text evidence="6">Monomer.</text>
</comment>
<feature type="binding site" evidence="6">
    <location>
        <position position="175"/>
    </location>
    <ligand>
        <name>substrate</name>
    </ligand>
</feature>
<comment type="caution">
    <text evidence="9">The sequence shown here is derived from an EMBL/GenBank/DDBJ whole genome shotgun (WGS) entry which is preliminary data.</text>
</comment>
<dbReference type="eggNOG" id="COG0024">
    <property type="taxonomic scope" value="Bacteria"/>
</dbReference>
<feature type="binding site" evidence="6">
    <location>
        <position position="233"/>
    </location>
    <ligand>
        <name>a divalent metal cation</name>
        <dbReference type="ChEBI" id="CHEBI:60240"/>
        <label>1</label>
    </ligand>
</feature>
<dbReference type="PANTHER" id="PTHR43330">
    <property type="entry name" value="METHIONINE AMINOPEPTIDASE"/>
    <property type="match status" value="1"/>
</dbReference>
<feature type="binding site" evidence="6">
    <location>
        <position position="105"/>
    </location>
    <ligand>
        <name>a divalent metal cation</name>
        <dbReference type="ChEBI" id="CHEBI:60240"/>
        <label>1</label>
    </ligand>
</feature>
<evidence type="ECO:0000313" key="10">
    <source>
        <dbReference type="Proteomes" id="UP000031802"/>
    </source>
</evidence>
<feature type="binding site" evidence="6">
    <location>
        <position position="94"/>
    </location>
    <ligand>
        <name>a divalent metal cation</name>
        <dbReference type="ChEBI" id="CHEBI:60240"/>
        <label>1</label>
    </ligand>
</feature>
<dbReference type="NCBIfam" id="TIGR00500">
    <property type="entry name" value="met_pdase_I"/>
    <property type="match status" value="1"/>
</dbReference>
<proteinExistence type="inferred from homology"/>
<accession>A0A0B8T648</accession>
<keyword evidence="3 6" id="KW-0645">Protease</keyword>
<dbReference type="HAMAP" id="MF_01974">
    <property type="entry name" value="MetAP_1"/>
    <property type="match status" value="1"/>
</dbReference>
<comment type="similarity">
    <text evidence="6">Belongs to the peptidase M24A family. Methionine aminopeptidase type 1 subfamily.</text>
</comment>
<dbReference type="InterPro" id="IPR002467">
    <property type="entry name" value="Pept_M24A_MAP1"/>
</dbReference>
<keyword evidence="2 6" id="KW-0031">Aminopeptidase</keyword>
<dbReference type="Pfam" id="PF00557">
    <property type="entry name" value="Peptidase_M24"/>
    <property type="match status" value="1"/>
</dbReference>
<evidence type="ECO:0000256" key="2">
    <source>
        <dbReference type="ARBA" id="ARBA00022438"/>
    </source>
</evidence>
<dbReference type="EMBL" id="JJMU01000053">
    <property type="protein sequence ID" value="KGE13329.1"/>
    <property type="molecule type" value="Genomic_DNA"/>
</dbReference>
<dbReference type="InterPro" id="IPR036005">
    <property type="entry name" value="Creatinase/aminopeptidase-like"/>
</dbReference>
<organism evidence="9 10">
    <name type="scientific">Sphingobacterium deserti</name>
    <dbReference type="NCBI Taxonomy" id="1229276"/>
    <lineage>
        <taxon>Bacteria</taxon>
        <taxon>Pseudomonadati</taxon>
        <taxon>Bacteroidota</taxon>
        <taxon>Sphingobacteriia</taxon>
        <taxon>Sphingobacteriales</taxon>
        <taxon>Sphingobacteriaceae</taxon>
        <taxon>Sphingobacterium</taxon>
    </lineage>
</organism>
<comment type="cofactor">
    <cofactor evidence="6">
        <name>Co(2+)</name>
        <dbReference type="ChEBI" id="CHEBI:48828"/>
    </cofactor>
    <cofactor evidence="6">
        <name>Zn(2+)</name>
        <dbReference type="ChEBI" id="CHEBI:29105"/>
    </cofactor>
    <cofactor evidence="6">
        <name>Mn(2+)</name>
        <dbReference type="ChEBI" id="CHEBI:29035"/>
    </cofactor>
    <cofactor evidence="6">
        <name>Fe(2+)</name>
        <dbReference type="ChEBI" id="CHEBI:29033"/>
    </cofactor>
    <text evidence="6">Binds 2 divalent metal cations per subunit. Has a high-affinity and a low affinity metal-binding site. The true nature of the physiological cofactor is under debate. The enzyme is active with cobalt, zinc, manganese or divalent iron ions. Most likely, methionine aminopeptidases function as mononuclear Fe(2+)-metalloproteases under physiological conditions, and the catalytically relevant metal-binding site has been assigned to the histidine-containing high-affinity site.</text>
</comment>